<reference evidence="1 2" key="1">
    <citation type="submission" date="2022-01" db="EMBL/GenBank/DDBJ databases">
        <authorList>
            <person name="Xiong W."/>
            <person name="Schranz E."/>
        </authorList>
    </citation>
    <scope>NUCLEOTIDE SEQUENCE [LARGE SCALE GENOMIC DNA]</scope>
</reference>
<evidence type="ECO:0000313" key="2">
    <source>
        <dbReference type="Proteomes" id="UP001157418"/>
    </source>
</evidence>
<protein>
    <submittedName>
        <fullName evidence="1">Uncharacterized protein</fullName>
    </submittedName>
</protein>
<dbReference type="AlphaFoldDB" id="A0AAU9MSI7"/>
<accession>A0AAU9MSI7</accession>
<proteinExistence type="predicted"/>
<sequence length="99" mass="11002">MVVDKGLPYHSSLLYATVADLRSARQRCPSDPAPSWFSPKRGNEAYKSGDLSEAEVCYSKGISSIQHTETPGDLSEAEEGQLKICKIIILTEWNPYQKL</sequence>
<dbReference type="Proteomes" id="UP001157418">
    <property type="component" value="Unassembled WGS sequence"/>
</dbReference>
<name>A0AAU9MSI7_9ASTR</name>
<evidence type="ECO:0000313" key="1">
    <source>
        <dbReference type="EMBL" id="CAH1430883.1"/>
    </source>
</evidence>
<organism evidence="1 2">
    <name type="scientific">Lactuca virosa</name>
    <dbReference type="NCBI Taxonomy" id="75947"/>
    <lineage>
        <taxon>Eukaryota</taxon>
        <taxon>Viridiplantae</taxon>
        <taxon>Streptophyta</taxon>
        <taxon>Embryophyta</taxon>
        <taxon>Tracheophyta</taxon>
        <taxon>Spermatophyta</taxon>
        <taxon>Magnoliopsida</taxon>
        <taxon>eudicotyledons</taxon>
        <taxon>Gunneridae</taxon>
        <taxon>Pentapetalae</taxon>
        <taxon>asterids</taxon>
        <taxon>campanulids</taxon>
        <taxon>Asterales</taxon>
        <taxon>Asteraceae</taxon>
        <taxon>Cichorioideae</taxon>
        <taxon>Cichorieae</taxon>
        <taxon>Lactucinae</taxon>
        <taxon>Lactuca</taxon>
    </lineage>
</organism>
<dbReference type="EMBL" id="CAKMRJ010003334">
    <property type="protein sequence ID" value="CAH1430883.1"/>
    <property type="molecule type" value="Genomic_DNA"/>
</dbReference>
<gene>
    <name evidence="1" type="ORF">LVIROSA_LOCUS17627</name>
</gene>
<comment type="caution">
    <text evidence="1">The sequence shown here is derived from an EMBL/GenBank/DDBJ whole genome shotgun (WGS) entry which is preliminary data.</text>
</comment>
<keyword evidence="2" id="KW-1185">Reference proteome</keyword>